<evidence type="ECO:0000256" key="1">
    <source>
        <dbReference type="SAM" id="MobiDB-lite"/>
    </source>
</evidence>
<organism evidence="2 3">
    <name type="scientific">Zymoseptoria brevis</name>
    <dbReference type="NCBI Taxonomy" id="1047168"/>
    <lineage>
        <taxon>Eukaryota</taxon>
        <taxon>Fungi</taxon>
        <taxon>Dikarya</taxon>
        <taxon>Ascomycota</taxon>
        <taxon>Pezizomycotina</taxon>
        <taxon>Dothideomycetes</taxon>
        <taxon>Dothideomycetidae</taxon>
        <taxon>Mycosphaerellales</taxon>
        <taxon>Mycosphaerellaceae</taxon>
        <taxon>Zymoseptoria</taxon>
    </lineage>
</organism>
<sequence length="155" mass="17393">MQPPKMQPPKMQPPKMQPPKMQPPKMQPPMMHTTDEDNSTKPTDDEQRPVRKLKPALQDEAAFRMYYRHKQVFARITATNLSRENMSSAANNGPNHHDDQRGSGGSSSGEQQTDASNDKPKNEANTGEKRLTDEQVRQLTDSANAAKTKRGRPTS</sequence>
<dbReference type="EMBL" id="LAFY01004185">
    <property type="protein sequence ID" value="KJX94019.1"/>
    <property type="molecule type" value="Genomic_DNA"/>
</dbReference>
<feature type="region of interest" description="Disordered" evidence="1">
    <location>
        <begin position="84"/>
        <end position="155"/>
    </location>
</feature>
<dbReference type="Proteomes" id="UP000033647">
    <property type="component" value="Unassembled WGS sequence"/>
</dbReference>
<feature type="compositionally biased region" description="Polar residues" evidence="1">
    <location>
        <begin position="84"/>
        <end position="94"/>
    </location>
</feature>
<feature type="region of interest" description="Disordered" evidence="1">
    <location>
        <begin position="1"/>
        <end position="58"/>
    </location>
</feature>
<keyword evidence="3" id="KW-1185">Reference proteome</keyword>
<gene>
    <name evidence="2" type="ORF">TI39_contig4226g00002</name>
</gene>
<proteinExistence type="predicted"/>
<feature type="compositionally biased region" description="Pro residues" evidence="1">
    <location>
        <begin position="1"/>
        <end position="27"/>
    </location>
</feature>
<feature type="compositionally biased region" description="Basic and acidic residues" evidence="1">
    <location>
        <begin position="116"/>
        <end position="136"/>
    </location>
</feature>
<feature type="compositionally biased region" description="Basic and acidic residues" evidence="1">
    <location>
        <begin position="33"/>
        <end position="49"/>
    </location>
</feature>
<evidence type="ECO:0000313" key="3">
    <source>
        <dbReference type="Proteomes" id="UP000033647"/>
    </source>
</evidence>
<name>A0A0F4G9L1_9PEZI</name>
<accession>A0A0F4G9L1</accession>
<evidence type="ECO:0000313" key="2">
    <source>
        <dbReference type="EMBL" id="KJX94019.1"/>
    </source>
</evidence>
<reference evidence="2 3" key="1">
    <citation type="submission" date="2015-03" db="EMBL/GenBank/DDBJ databases">
        <title>RNA-seq based gene annotation and comparative genomics of four Zymoseptoria species reveal species-specific pathogenicity related genes and transposable element activity.</title>
        <authorList>
            <person name="Grandaubert J."/>
            <person name="Bhattacharyya A."/>
            <person name="Stukenbrock E.H."/>
        </authorList>
    </citation>
    <scope>NUCLEOTIDE SEQUENCE [LARGE SCALE GENOMIC DNA]</scope>
    <source>
        <strain evidence="2 3">Zb18110</strain>
    </source>
</reference>
<protein>
    <submittedName>
        <fullName evidence="2">Uncharacterized protein</fullName>
    </submittedName>
</protein>
<dbReference type="AlphaFoldDB" id="A0A0F4G9L1"/>
<comment type="caution">
    <text evidence="2">The sequence shown here is derived from an EMBL/GenBank/DDBJ whole genome shotgun (WGS) entry which is preliminary data.</text>
</comment>